<protein>
    <recommendedName>
        <fullName evidence="2">Dehydrogenase/reductase SDR family member 1</fullName>
    </recommendedName>
</protein>
<dbReference type="STRING" id="37653.A0A0L8GDP8"/>
<evidence type="ECO:0008006" key="2">
    <source>
        <dbReference type="Google" id="ProtNLM"/>
    </source>
</evidence>
<dbReference type="EMBL" id="KQ422349">
    <property type="protein sequence ID" value="KOF75078.1"/>
    <property type="molecule type" value="Genomic_DNA"/>
</dbReference>
<name>A0A0L8GDP8_OCTBM</name>
<proteinExistence type="predicted"/>
<accession>A0A0L8GDP8</accession>
<dbReference type="PANTHER" id="PTHR44147">
    <property type="entry name" value="DEHYDROGENASE/REDUCTASE SDR FAMILY MEMBER 1"/>
    <property type="match status" value="1"/>
</dbReference>
<dbReference type="PRINTS" id="PR00081">
    <property type="entry name" value="GDHRDH"/>
</dbReference>
<dbReference type="SUPFAM" id="SSF51735">
    <property type="entry name" value="NAD(P)-binding Rossmann-fold domains"/>
    <property type="match status" value="1"/>
</dbReference>
<sequence>MAKPLSGLVCLVTGATRGIGKGIAVQLGEAGATVYVTGRTLRKTEKSLGSLEETVEEINGRGGRGVAVQVDHTKDDEIERLFDKIKSEQNGQLDLLVNNAYSAVNSLIDVTAKPFWEQPISIWDDINNVGLRNHYICSVYAAKMMVPRKSGLIVIVSSGGGLVYTFNVAYGVGKEACDRMAVDLAHELKKHGVACFSLWPGFVQTETIKDLYSSSDPSDLPKGYEHIREGFLNGESTEFSGKCIVKILSDKANLMKKTGRILPTGDLADEYSLVDIDGKKPWSLRSLRFLATHFFKISRSKAEWIPGFLKIPSWMVYMLGYKF</sequence>
<dbReference type="Pfam" id="PF00106">
    <property type="entry name" value="adh_short"/>
    <property type="match status" value="1"/>
</dbReference>
<dbReference type="CDD" id="cd09763">
    <property type="entry name" value="DHRS1-like_SDR_c"/>
    <property type="match status" value="1"/>
</dbReference>
<evidence type="ECO:0000313" key="1">
    <source>
        <dbReference type="EMBL" id="KOF75078.1"/>
    </source>
</evidence>
<gene>
    <name evidence="1" type="ORF">OCBIM_22035278mg</name>
</gene>
<dbReference type="Gene3D" id="3.40.50.720">
    <property type="entry name" value="NAD(P)-binding Rossmann-like Domain"/>
    <property type="match status" value="1"/>
</dbReference>
<dbReference type="InterPro" id="IPR002347">
    <property type="entry name" value="SDR_fam"/>
</dbReference>
<dbReference type="OMA" id="WVKLPGW"/>
<reference evidence="1" key="1">
    <citation type="submission" date="2015-07" db="EMBL/GenBank/DDBJ databases">
        <title>MeaNS - Measles Nucleotide Surveillance Program.</title>
        <authorList>
            <person name="Tran T."/>
            <person name="Druce J."/>
        </authorList>
    </citation>
    <scope>NUCLEOTIDE SEQUENCE</scope>
    <source>
        <strain evidence="1">UCB-OBI-ISO-001</strain>
        <tissue evidence="1">Gonad</tissue>
    </source>
</reference>
<dbReference type="OrthoDB" id="1933717at2759"/>
<organism evidence="1">
    <name type="scientific">Octopus bimaculoides</name>
    <name type="common">California two-spotted octopus</name>
    <dbReference type="NCBI Taxonomy" id="37653"/>
    <lineage>
        <taxon>Eukaryota</taxon>
        <taxon>Metazoa</taxon>
        <taxon>Spiralia</taxon>
        <taxon>Lophotrochozoa</taxon>
        <taxon>Mollusca</taxon>
        <taxon>Cephalopoda</taxon>
        <taxon>Coleoidea</taxon>
        <taxon>Octopodiformes</taxon>
        <taxon>Octopoda</taxon>
        <taxon>Incirrata</taxon>
        <taxon>Octopodidae</taxon>
        <taxon>Octopus</taxon>
    </lineage>
</organism>
<dbReference type="InterPro" id="IPR036291">
    <property type="entry name" value="NAD(P)-bd_dom_sf"/>
</dbReference>
<dbReference type="PANTHER" id="PTHR44147:SF2">
    <property type="entry name" value="DEHYDROGENASE_REDUCTASE SDR FAMILY MEMBER 1"/>
    <property type="match status" value="1"/>
</dbReference>
<dbReference type="AlphaFoldDB" id="A0A0L8GDP8"/>